<name>A0A4R9JU07_9LEPT</name>
<dbReference type="AlphaFoldDB" id="A0A4R9JU07"/>
<protein>
    <recommendedName>
        <fullName evidence="3">Lipoprotein</fullName>
    </recommendedName>
</protein>
<evidence type="ECO:0008006" key="3">
    <source>
        <dbReference type="Google" id="ProtNLM"/>
    </source>
</evidence>
<comment type="caution">
    <text evidence="1">The sequence shown here is derived from an EMBL/GenBank/DDBJ whole genome shotgun (WGS) entry which is preliminary data.</text>
</comment>
<organism evidence="1 2">
    <name type="scientific">Leptospira ognonensis</name>
    <dbReference type="NCBI Taxonomy" id="2484945"/>
    <lineage>
        <taxon>Bacteria</taxon>
        <taxon>Pseudomonadati</taxon>
        <taxon>Spirochaetota</taxon>
        <taxon>Spirochaetia</taxon>
        <taxon>Leptospirales</taxon>
        <taxon>Leptospiraceae</taxon>
        <taxon>Leptospira</taxon>
    </lineage>
</organism>
<gene>
    <name evidence="1" type="ORF">EHQ58_16680</name>
</gene>
<dbReference type="OrthoDB" id="321304at2"/>
<dbReference type="Proteomes" id="UP000297693">
    <property type="component" value="Unassembled WGS sequence"/>
</dbReference>
<evidence type="ECO:0000313" key="2">
    <source>
        <dbReference type="Proteomes" id="UP000297693"/>
    </source>
</evidence>
<keyword evidence="2" id="KW-1185">Reference proteome</keyword>
<dbReference type="EMBL" id="RQGD01000046">
    <property type="protein sequence ID" value="TGL56269.1"/>
    <property type="molecule type" value="Genomic_DNA"/>
</dbReference>
<accession>A0A4R9JU07</accession>
<sequence length="278" mass="32714">MKKIPLSILLILTSIIFSCKLADLRPSLLLNTGINPELNKKAITVISNPSDVNLKPGDWKNYKQIQFTLRDVWHSKVVRFFTPIKESDQRMKVFLDFEKNTMEIELLNGVNKGLILGIAKKDAYQISDDTGKVFTGDDEVRVYLESLRLYLMLVWKPKDFEIKQYAGEVNTMGKDYETVYLTSVQVEATPDTDQYLAYYEKDSGALEWMEFTYRDLFSWYRGVLKFGFYENWEGLYFPRRITILDKFNAEDFVHEIRIERIEIPKKPLIEEQLIREQN</sequence>
<dbReference type="PROSITE" id="PS51257">
    <property type="entry name" value="PROKAR_LIPOPROTEIN"/>
    <property type="match status" value="1"/>
</dbReference>
<proteinExistence type="predicted"/>
<evidence type="ECO:0000313" key="1">
    <source>
        <dbReference type="EMBL" id="TGL56269.1"/>
    </source>
</evidence>
<reference evidence="1" key="1">
    <citation type="journal article" date="2019" name="PLoS Negl. Trop. Dis.">
        <title>Revisiting the worldwide diversity of Leptospira species in the environment.</title>
        <authorList>
            <person name="Vincent A.T."/>
            <person name="Schiettekatte O."/>
            <person name="Bourhy P."/>
            <person name="Veyrier F.J."/>
            <person name="Picardeau M."/>
        </authorList>
    </citation>
    <scope>NUCLEOTIDE SEQUENCE [LARGE SCALE GENOMIC DNA]</scope>
    <source>
        <strain evidence="1">201702476</strain>
    </source>
</reference>
<dbReference type="RefSeq" id="WP_135625049.1">
    <property type="nucleotide sequence ID" value="NZ_RQGD01000046.1"/>
</dbReference>
<dbReference type="NCBIfam" id="NF047762">
    <property type="entry name" value="lipo_LBF_0142"/>
    <property type="match status" value="1"/>
</dbReference>